<dbReference type="EMBL" id="VHQG01000001">
    <property type="protein sequence ID" value="TPW77660.1"/>
    <property type="molecule type" value="Genomic_DNA"/>
</dbReference>
<dbReference type="NCBIfam" id="TIGR03666">
    <property type="entry name" value="Rv2061_F420"/>
    <property type="match status" value="1"/>
</dbReference>
<dbReference type="Pfam" id="PF01243">
    <property type="entry name" value="PNPOx_N"/>
    <property type="match status" value="1"/>
</dbReference>
<proteinExistence type="predicted"/>
<dbReference type="PANTHER" id="PTHR35176">
    <property type="entry name" value="HEME OXYGENASE HI_0854-RELATED"/>
    <property type="match status" value="1"/>
</dbReference>
<evidence type="ECO:0000313" key="3">
    <source>
        <dbReference type="EMBL" id="TPW77660.1"/>
    </source>
</evidence>
<keyword evidence="1 3" id="KW-0560">Oxidoreductase</keyword>
<accession>A0A506Y829</accession>
<name>A0A506Y829_9MICO</name>
<dbReference type="OrthoDB" id="5738083at2"/>
<dbReference type="Gene3D" id="2.30.110.10">
    <property type="entry name" value="Electron Transport, Fmn-binding Protein, Chain A"/>
    <property type="match status" value="1"/>
</dbReference>
<dbReference type="InterPro" id="IPR019965">
    <property type="entry name" value="PPOX_F420-dep_Rv2061_put"/>
</dbReference>
<keyword evidence="4" id="KW-1185">Reference proteome</keyword>
<dbReference type="InterPro" id="IPR052019">
    <property type="entry name" value="F420H2_bilvrd_red/Heme_oxyg"/>
</dbReference>
<dbReference type="Proteomes" id="UP000316252">
    <property type="component" value="Unassembled WGS sequence"/>
</dbReference>
<feature type="domain" description="Pyridoxamine 5'-phosphate oxidase N-terminal" evidence="2">
    <location>
        <begin position="24"/>
        <end position="147"/>
    </location>
</feature>
<dbReference type="InterPro" id="IPR012349">
    <property type="entry name" value="Split_barrel_FMN-bd"/>
</dbReference>
<dbReference type="SUPFAM" id="SSF50475">
    <property type="entry name" value="FMN-binding split barrel"/>
    <property type="match status" value="1"/>
</dbReference>
<evidence type="ECO:0000259" key="2">
    <source>
        <dbReference type="Pfam" id="PF01243"/>
    </source>
</evidence>
<dbReference type="EC" id="1.-.-.-" evidence="3"/>
<dbReference type="GO" id="GO:0070967">
    <property type="term" value="F:coenzyme F420 binding"/>
    <property type="evidence" value="ECO:0007669"/>
    <property type="project" value="TreeGrafter"/>
</dbReference>
<evidence type="ECO:0000313" key="4">
    <source>
        <dbReference type="Proteomes" id="UP000316252"/>
    </source>
</evidence>
<evidence type="ECO:0000256" key="1">
    <source>
        <dbReference type="ARBA" id="ARBA00023002"/>
    </source>
</evidence>
<gene>
    <name evidence="3" type="ORF">FJ657_03095</name>
</gene>
<protein>
    <submittedName>
        <fullName evidence="3">PPOX class F420-dependent oxidoreductase</fullName>
        <ecNumber evidence="3">1.-.-.-</ecNumber>
    </submittedName>
</protein>
<comment type="caution">
    <text evidence="3">The sequence shown here is derived from an EMBL/GenBank/DDBJ whole genome shotgun (WGS) entry which is preliminary data.</text>
</comment>
<dbReference type="GO" id="GO:0005829">
    <property type="term" value="C:cytosol"/>
    <property type="evidence" value="ECO:0007669"/>
    <property type="project" value="TreeGrafter"/>
</dbReference>
<dbReference type="PANTHER" id="PTHR35176:SF11">
    <property type="entry name" value="PYRIDOXAMINE 5'-PHOSPHATE OXIDASE FAMILY PROTEIN"/>
    <property type="match status" value="1"/>
</dbReference>
<dbReference type="InterPro" id="IPR011576">
    <property type="entry name" value="Pyridox_Oxase_N"/>
</dbReference>
<dbReference type="GO" id="GO:0016627">
    <property type="term" value="F:oxidoreductase activity, acting on the CH-CH group of donors"/>
    <property type="evidence" value="ECO:0007669"/>
    <property type="project" value="TreeGrafter"/>
</dbReference>
<reference evidence="3 4" key="1">
    <citation type="submission" date="2019-06" db="EMBL/GenBank/DDBJ databases">
        <authorList>
            <person name="Li F."/>
        </authorList>
    </citation>
    <scope>NUCLEOTIDE SEQUENCE [LARGE SCALE GENOMIC DNA]</scope>
    <source>
        <strain evidence="3 4">10F1D-1</strain>
    </source>
</reference>
<dbReference type="AlphaFoldDB" id="A0A506Y829"/>
<sequence>MRARDGGASTYVRGVPDSSPLLSLASTPFVALTTFRRNGEGVSTPVWIARDGDALVVITPLGTGKLKRLKNDGRVTVQPCGRRGTVKSDSPLVEARATVSSDAADVERATAAVRAKYGAEYHVIMFLERLFARGLGANKPRAVIRITA</sequence>
<organism evidence="3 4">
    <name type="scientific">Schumannella soli</name>
    <dbReference type="NCBI Taxonomy" id="2590779"/>
    <lineage>
        <taxon>Bacteria</taxon>
        <taxon>Bacillati</taxon>
        <taxon>Actinomycetota</taxon>
        <taxon>Actinomycetes</taxon>
        <taxon>Micrococcales</taxon>
        <taxon>Microbacteriaceae</taxon>
        <taxon>Schumannella</taxon>
    </lineage>
</organism>